<gene>
    <name evidence="3" type="ORF">C2845_PM08G24020</name>
</gene>
<dbReference type="STRING" id="4540.A0A3L6R4D7"/>
<reference evidence="4" key="1">
    <citation type="journal article" date="2019" name="Nat. Commun.">
        <title>The genome of broomcorn millet.</title>
        <authorList>
            <person name="Zou C."/>
            <person name="Miki D."/>
            <person name="Li D."/>
            <person name="Tang Q."/>
            <person name="Xiao L."/>
            <person name="Rajput S."/>
            <person name="Deng P."/>
            <person name="Jia W."/>
            <person name="Huang R."/>
            <person name="Zhang M."/>
            <person name="Sun Y."/>
            <person name="Hu J."/>
            <person name="Fu X."/>
            <person name="Schnable P.S."/>
            <person name="Li F."/>
            <person name="Zhang H."/>
            <person name="Feng B."/>
            <person name="Zhu X."/>
            <person name="Liu R."/>
            <person name="Schnable J.C."/>
            <person name="Zhu J.-K."/>
            <person name="Zhang H."/>
        </authorList>
    </citation>
    <scope>NUCLEOTIDE SEQUENCE [LARGE SCALE GENOMIC DNA]</scope>
</reference>
<organism evidence="3 4">
    <name type="scientific">Panicum miliaceum</name>
    <name type="common">Proso millet</name>
    <name type="synonym">Broomcorn millet</name>
    <dbReference type="NCBI Taxonomy" id="4540"/>
    <lineage>
        <taxon>Eukaryota</taxon>
        <taxon>Viridiplantae</taxon>
        <taxon>Streptophyta</taxon>
        <taxon>Embryophyta</taxon>
        <taxon>Tracheophyta</taxon>
        <taxon>Spermatophyta</taxon>
        <taxon>Magnoliopsida</taxon>
        <taxon>Liliopsida</taxon>
        <taxon>Poales</taxon>
        <taxon>Poaceae</taxon>
        <taxon>PACMAD clade</taxon>
        <taxon>Panicoideae</taxon>
        <taxon>Panicodae</taxon>
        <taxon>Paniceae</taxon>
        <taxon>Panicinae</taxon>
        <taxon>Panicum</taxon>
        <taxon>Panicum sect. Panicum</taxon>
    </lineage>
</organism>
<feature type="domain" description="DUF6598" evidence="2">
    <location>
        <begin position="174"/>
        <end position="267"/>
    </location>
</feature>
<name>A0A3L6R4D7_PANMI</name>
<keyword evidence="4" id="KW-1185">Reference proteome</keyword>
<dbReference type="PANTHER" id="PTHR33065">
    <property type="entry name" value="OS07G0486400 PROTEIN"/>
    <property type="match status" value="1"/>
</dbReference>
<dbReference type="Proteomes" id="UP000275267">
    <property type="component" value="Unassembled WGS sequence"/>
</dbReference>
<dbReference type="EMBL" id="PQIB02000010">
    <property type="protein sequence ID" value="RLM93798.1"/>
    <property type="molecule type" value="Genomic_DNA"/>
</dbReference>
<feature type="compositionally biased region" description="Basic and acidic residues" evidence="1">
    <location>
        <begin position="17"/>
        <end position="29"/>
    </location>
</feature>
<dbReference type="OrthoDB" id="667227at2759"/>
<dbReference type="Pfam" id="PF20241">
    <property type="entry name" value="DUF6598"/>
    <property type="match status" value="1"/>
</dbReference>
<comment type="caution">
    <text evidence="3">The sequence shown here is derived from an EMBL/GenBank/DDBJ whole genome shotgun (WGS) entry which is preliminary data.</text>
</comment>
<dbReference type="InterPro" id="IPR046533">
    <property type="entry name" value="DUF6598"/>
</dbReference>
<evidence type="ECO:0000256" key="1">
    <source>
        <dbReference type="SAM" id="MobiDB-lite"/>
    </source>
</evidence>
<evidence type="ECO:0000259" key="2">
    <source>
        <dbReference type="Pfam" id="PF20241"/>
    </source>
</evidence>
<accession>A0A3L6R4D7</accession>
<evidence type="ECO:0000313" key="3">
    <source>
        <dbReference type="EMBL" id="RLM93798.1"/>
    </source>
</evidence>
<dbReference type="AlphaFoldDB" id="A0A3L6R4D7"/>
<evidence type="ECO:0000313" key="4">
    <source>
        <dbReference type="Proteomes" id="UP000275267"/>
    </source>
</evidence>
<sequence length="274" mass="30223">MEPARSRSGTMTLPGSTEDHSTISSPREEEVSEEDHGEGIVTKRLRVEDEEERELEGLMGFRRFWEASMVPHFGPLTATTGSEIGPMHYTDSGPPRFGGINYDALEIFSIKVTNLKGLDWPIRVFGVVADSMLLLTGPSRAIALIDPPGFEVELRVLGSRPSERKVLSALYFEYTNRYIASKYMGEEHIVLLDSGDHKVTFEPDGHVLLSRKVVLVEEGAKLVLGVKAWQNGDVDGAVAETAEFPARFHSRSDGCFDVGFCKISISVAWSALCC</sequence>
<proteinExistence type="predicted"/>
<dbReference type="PANTHER" id="PTHR33065:SF88">
    <property type="entry name" value="OS11G0104220 PROTEIN"/>
    <property type="match status" value="1"/>
</dbReference>
<protein>
    <recommendedName>
        <fullName evidence="2">DUF6598 domain-containing protein</fullName>
    </recommendedName>
</protein>
<feature type="region of interest" description="Disordered" evidence="1">
    <location>
        <begin position="1"/>
        <end position="44"/>
    </location>
</feature>